<dbReference type="PANTHER" id="PTHR30562">
    <property type="entry name" value="UVRC/OXIDOREDUCTASE"/>
    <property type="match status" value="1"/>
</dbReference>
<gene>
    <name evidence="1" type="ORF">LCGC14_1420820</name>
</gene>
<name>A0A0F9JRY2_9ZZZZ</name>
<dbReference type="AlphaFoldDB" id="A0A0F9JRY2"/>
<reference evidence="1" key="1">
    <citation type="journal article" date="2015" name="Nature">
        <title>Complex archaea that bridge the gap between prokaryotes and eukaryotes.</title>
        <authorList>
            <person name="Spang A."/>
            <person name="Saw J.H."/>
            <person name="Jorgensen S.L."/>
            <person name="Zaremba-Niedzwiedzka K."/>
            <person name="Martijn J."/>
            <person name="Lind A.E."/>
            <person name="van Eijk R."/>
            <person name="Schleper C."/>
            <person name="Guy L."/>
            <person name="Ettema T.J."/>
        </authorList>
    </citation>
    <scope>NUCLEOTIDE SEQUENCE</scope>
</reference>
<proteinExistence type="predicted"/>
<dbReference type="PANTHER" id="PTHR30562:SF1">
    <property type="entry name" value="UVRABC SYSTEM PROTEIN C"/>
    <property type="match status" value="1"/>
</dbReference>
<accession>A0A0F9JRY2</accession>
<dbReference type="Pfam" id="PF14520">
    <property type="entry name" value="HHH_5"/>
    <property type="match status" value="1"/>
</dbReference>
<sequence>RKKRLTRSRLDDIEGVGPITRNKLLKHFGSVDNIKKATIEDISQIIGKKLAYSVLEELNK</sequence>
<dbReference type="SUPFAM" id="SSF47781">
    <property type="entry name" value="RuvA domain 2-like"/>
    <property type="match status" value="1"/>
</dbReference>
<evidence type="ECO:0008006" key="2">
    <source>
        <dbReference type="Google" id="ProtNLM"/>
    </source>
</evidence>
<dbReference type="Gene3D" id="1.10.150.20">
    <property type="entry name" value="5' to 3' exonuclease, C-terminal subdomain"/>
    <property type="match status" value="1"/>
</dbReference>
<feature type="non-terminal residue" evidence="1">
    <location>
        <position position="1"/>
    </location>
</feature>
<dbReference type="GO" id="GO:0009380">
    <property type="term" value="C:excinuclease repair complex"/>
    <property type="evidence" value="ECO:0007669"/>
    <property type="project" value="TreeGrafter"/>
</dbReference>
<organism evidence="1">
    <name type="scientific">marine sediment metagenome</name>
    <dbReference type="NCBI Taxonomy" id="412755"/>
    <lineage>
        <taxon>unclassified sequences</taxon>
        <taxon>metagenomes</taxon>
        <taxon>ecological metagenomes</taxon>
    </lineage>
</organism>
<dbReference type="GO" id="GO:0006974">
    <property type="term" value="P:DNA damage response"/>
    <property type="evidence" value="ECO:0007669"/>
    <property type="project" value="TreeGrafter"/>
</dbReference>
<protein>
    <recommendedName>
        <fullName evidence="2">DisA/LigA helix-hairpin-helix motif domain-containing protein</fullName>
    </recommendedName>
</protein>
<dbReference type="EMBL" id="LAZR01009477">
    <property type="protein sequence ID" value="KKM72413.1"/>
    <property type="molecule type" value="Genomic_DNA"/>
</dbReference>
<dbReference type="InterPro" id="IPR010994">
    <property type="entry name" value="RuvA_2-like"/>
</dbReference>
<comment type="caution">
    <text evidence="1">The sequence shown here is derived from an EMBL/GenBank/DDBJ whole genome shotgun (WGS) entry which is preliminary data.</text>
</comment>
<evidence type="ECO:0000313" key="1">
    <source>
        <dbReference type="EMBL" id="KKM72413.1"/>
    </source>
</evidence>
<dbReference type="InterPro" id="IPR050066">
    <property type="entry name" value="UvrABC_protein_C"/>
</dbReference>